<organism evidence="4 5">
    <name type="scientific">Flavobacterium rivuli WB 3.3-2 = DSM 21788</name>
    <dbReference type="NCBI Taxonomy" id="1121895"/>
    <lineage>
        <taxon>Bacteria</taxon>
        <taxon>Pseudomonadati</taxon>
        <taxon>Bacteroidota</taxon>
        <taxon>Flavobacteriia</taxon>
        <taxon>Flavobacteriales</taxon>
        <taxon>Flavobacteriaceae</taxon>
        <taxon>Flavobacterium</taxon>
    </lineage>
</organism>
<dbReference type="PANTHER" id="PTHR30069:SF29">
    <property type="entry name" value="HEMOGLOBIN AND HEMOGLOBIN-HAPTOGLOBIN-BINDING PROTEIN 1-RELATED"/>
    <property type="match status" value="1"/>
</dbReference>
<reference evidence="4 5" key="1">
    <citation type="submission" date="2013-09" db="EMBL/GenBank/DDBJ databases">
        <authorList>
            <person name="Zeng Z."/>
            <person name="Chen C."/>
        </authorList>
    </citation>
    <scope>NUCLEOTIDE SEQUENCE [LARGE SCALE GENOMIC DNA]</scope>
    <source>
        <strain evidence="4 5">WB 3.3-2</strain>
    </source>
</reference>
<dbReference type="Pfam" id="PF07715">
    <property type="entry name" value="Plug"/>
    <property type="match status" value="1"/>
</dbReference>
<dbReference type="SUPFAM" id="SSF49464">
    <property type="entry name" value="Carboxypeptidase regulatory domain-like"/>
    <property type="match status" value="1"/>
</dbReference>
<dbReference type="SUPFAM" id="SSF56935">
    <property type="entry name" value="Porins"/>
    <property type="match status" value="1"/>
</dbReference>
<sequence>MFFVEVSFNNKYFNCHNFIKSQKHIYMKSKLFLIALMLISAICFAQDVEIGGQVTEATTGLPMPGVNVAVKNSSIGTTTDMDGNYTIKVPVGSVVVYSFIGFESFEKVVTASATIAVQLKDGAKNLDEVVVIGYGSQRKKEVTGAVSTVNSETLERIKPVKIEQALQGTVSGVNVTSTSGSPGAGLTVRIRGIGTNGSGSPVTIIDGYQGELGLLNPSDIETITVLKDAQAAIYGTIGANGVILITT</sequence>
<comment type="caution">
    <text evidence="4">The sequence shown here is derived from an EMBL/GenBank/DDBJ whole genome shotgun (WGS) entry which is preliminary data.</text>
</comment>
<keyword evidence="2" id="KW-1134">Transmembrane beta strand</keyword>
<evidence type="ECO:0000256" key="1">
    <source>
        <dbReference type="ARBA" id="ARBA00022729"/>
    </source>
</evidence>
<dbReference type="PANTHER" id="PTHR30069">
    <property type="entry name" value="TONB-DEPENDENT OUTER MEMBRANE RECEPTOR"/>
    <property type="match status" value="1"/>
</dbReference>
<dbReference type="Proteomes" id="UP000030152">
    <property type="component" value="Unassembled WGS sequence"/>
</dbReference>
<dbReference type="InterPro" id="IPR037066">
    <property type="entry name" value="Plug_dom_sf"/>
</dbReference>
<accession>A0A0A2M381</accession>
<dbReference type="PROSITE" id="PS52016">
    <property type="entry name" value="TONB_DEPENDENT_REC_3"/>
    <property type="match status" value="1"/>
</dbReference>
<keyword evidence="2" id="KW-0472">Membrane</keyword>
<comment type="similarity">
    <text evidence="2">Belongs to the TonB-dependent receptor family.</text>
</comment>
<dbReference type="Gene3D" id="2.170.130.10">
    <property type="entry name" value="TonB-dependent receptor, plug domain"/>
    <property type="match status" value="1"/>
</dbReference>
<dbReference type="InterPro" id="IPR008969">
    <property type="entry name" value="CarboxyPept-like_regulatory"/>
</dbReference>
<dbReference type="GO" id="GO:0044718">
    <property type="term" value="P:siderophore transmembrane transport"/>
    <property type="evidence" value="ECO:0007669"/>
    <property type="project" value="TreeGrafter"/>
</dbReference>
<keyword evidence="2" id="KW-0812">Transmembrane</keyword>
<keyword evidence="2" id="KW-0813">Transport</keyword>
<dbReference type="GO" id="GO:0015344">
    <property type="term" value="F:siderophore uptake transmembrane transporter activity"/>
    <property type="evidence" value="ECO:0007669"/>
    <property type="project" value="TreeGrafter"/>
</dbReference>
<dbReference type="GO" id="GO:0009279">
    <property type="term" value="C:cell outer membrane"/>
    <property type="evidence" value="ECO:0007669"/>
    <property type="project" value="UniProtKB-SubCell"/>
</dbReference>
<dbReference type="EMBL" id="JRLX01000008">
    <property type="protein sequence ID" value="KGO86694.1"/>
    <property type="molecule type" value="Genomic_DNA"/>
</dbReference>
<dbReference type="AlphaFoldDB" id="A0A0A2M381"/>
<evidence type="ECO:0000259" key="3">
    <source>
        <dbReference type="Pfam" id="PF07715"/>
    </source>
</evidence>
<dbReference type="Gene3D" id="2.60.40.1120">
    <property type="entry name" value="Carboxypeptidase-like, regulatory domain"/>
    <property type="match status" value="1"/>
</dbReference>
<dbReference type="Pfam" id="PF13715">
    <property type="entry name" value="CarbopepD_reg_2"/>
    <property type="match status" value="1"/>
</dbReference>
<dbReference type="InterPro" id="IPR023997">
    <property type="entry name" value="TonB-dep_OMP_SusC/RagA_CS"/>
</dbReference>
<keyword evidence="2" id="KW-0998">Cell outer membrane</keyword>
<gene>
    <name evidence="4" type="ORF">Q765_08665</name>
</gene>
<dbReference type="NCBIfam" id="TIGR04057">
    <property type="entry name" value="SusC_RagA_signa"/>
    <property type="match status" value="1"/>
</dbReference>
<evidence type="ECO:0000256" key="2">
    <source>
        <dbReference type="PROSITE-ProRule" id="PRU01360"/>
    </source>
</evidence>
<comment type="subcellular location">
    <subcellularLocation>
        <location evidence="2">Cell outer membrane</location>
        <topology evidence="2">Multi-pass membrane protein</topology>
    </subcellularLocation>
</comment>
<name>A0A0A2M381_9FLAO</name>
<keyword evidence="1" id="KW-0732">Signal</keyword>
<dbReference type="eggNOG" id="COG1629">
    <property type="taxonomic scope" value="Bacteria"/>
</dbReference>
<evidence type="ECO:0000313" key="5">
    <source>
        <dbReference type="Proteomes" id="UP000030152"/>
    </source>
</evidence>
<evidence type="ECO:0000313" key="4">
    <source>
        <dbReference type="EMBL" id="KGO86694.1"/>
    </source>
</evidence>
<proteinExistence type="inferred from homology"/>
<protein>
    <submittedName>
        <fullName evidence="4">Membrane protein</fullName>
    </submittedName>
</protein>
<dbReference type="InterPro" id="IPR039426">
    <property type="entry name" value="TonB-dep_rcpt-like"/>
</dbReference>
<feature type="domain" description="TonB-dependent receptor plug" evidence="3">
    <location>
        <begin position="139"/>
        <end position="242"/>
    </location>
</feature>
<feature type="non-terminal residue" evidence="4">
    <location>
        <position position="247"/>
    </location>
</feature>
<dbReference type="InterPro" id="IPR012910">
    <property type="entry name" value="Plug_dom"/>
</dbReference>
<keyword evidence="5" id="KW-1185">Reference proteome</keyword>